<dbReference type="SFLD" id="SFLDG01065">
    <property type="entry name" value="anaerobic_coproporphyrinogen-I"/>
    <property type="match status" value="1"/>
</dbReference>
<dbReference type="GO" id="GO:0005737">
    <property type="term" value="C:cytoplasm"/>
    <property type="evidence" value="ECO:0007669"/>
    <property type="project" value="TreeGrafter"/>
</dbReference>
<dbReference type="InterPro" id="IPR006638">
    <property type="entry name" value="Elp3/MiaA/NifB-like_rSAM"/>
</dbReference>
<dbReference type="GO" id="GO:0006779">
    <property type="term" value="P:porphyrin-containing compound biosynthetic process"/>
    <property type="evidence" value="ECO:0007669"/>
    <property type="project" value="TreeGrafter"/>
</dbReference>
<dbReference type="AlphaFoldDB" id="A0AA45R3N1"/>
<dbReference type="GO" id="GO:0046872">
    <property type="term" value="F:metal ion binding"/>
    <property type="evidence" value="ECO:0007669"/>
    <property type="project" value="UniProtKB-KW"/>
</dbReference>
<name>A0AA45R3N1_9PSEU</name>
<dbReference type="InterPro" id="IPR013785">
    <property type="entry name" value="Aldolase_TIM"/>
</dbReference>
<accession>A0AA45R3N1</accession>
<dbReference type="EMBL" id="CP073249">
    <property type="protein sequence ID" value="QUF03750.1"/>
    <property type="molecule type" value="Genomic_DNA"/>
</dbReference>
<evidence type="ECO:0000259" key="6">
    <source>
        <dbReference type="PROSITE" id="PS51918"/>
    </source>
</evidence>
<dbReference type="Proteomes" id="UP000677152">
    <property type="component" value="Chromosome"/>
</dbReference>
<dbReference type="PANTHER" id="PTHR13932">
    <property type="entry name" value="COPROPORPHYRINIGEN III OXIDASE"/>
    <property type="match status" value="1"/>
</dbReference>
<keyword evidence="4" id="KW-0408">Iron</keyword>
<feature type="domain" description="Radical SAM core" evidence="6">
    <location>
        <begin position="61"/>
        <end position="298"/>
    </location>
</feature>
<organism evidence="7 8">
    <name type="scientific">Actinosynnema pretiosum subsp. pretiosum</name>
    <dbReference type="NCBI Taxonomy" id="103721"/>
    <lineage>
        <taxon>Bacteria</taxon>
        <taxon>Bacillati</taxon>
        <taxon>Actinomycetota</taxon>
        <taxon>Actinomycetes</taxon>
        <taxon>Pseudonocardiales</taxon>
        <taxon>Pseudonocardiaceae</taxon>
        <taxon>Actinosynnema</taxon>
    </lineage>
</organism>
<dbReference type="PANTHER" id="PTHR13932:SF5">
    <property type="entry name" value="RADICAL S-ADENOSYL METHIONINE DOMAIN-CONTAINING PROTEIN 1, MITOCHONDRIAL"/>
    <property type="match status" value="1"/>
</dbReference>
<sequence>MRVVVDTPVVTAASTPARDLAALIAADTRADYVYSYPPRQSYRPLPPGPDADVPGLVSRSLARFPDLNLYAHVPFCRQICRFCNLYAVADAGRDDRHDDYVTAVLSEAERLAALTDRKHVTTLYLGGGTPSVLRPQLLERLVTGLLALFATDPATPPPETALEVDPATVDAAALRDIRAAGINRINLGYQSMVSAEVVDLGRDRPATSGLDLLAAALGTGFANVCVDLIYGLAGQSDEGWLSSLRQVTALLPPTVCAYPLTLRPFTGYRRRGYRSVDGALLHRRYRVADRVLREAGYRQETHVRWVRDRGGYVQKANHWGMRNVLGVGAGARSYLWEADLRNGYSVRSRSSALRDYLDRVRAGQSPVRDGYRMTPDERLRKAAALNLMDLDRNWARELLGADPVERFADRYAAFAELGLAEVGPDRARLTAEGVQHRDLLSQTLFSPEVRTRLRAFDYDE</sequence>
<reference evidence="7" key="1">
    <citation type="submission" date="2021-04" db="EMBL/GenBank/DDBJ databases">
        <title>Genomic sequence of Actinosynnema pretiosum subsp. pretiosum ATCC 31280 (C-14919).</title>
        <authorList>
            <person name="Bai L."/>
            <person name="Wang X."/>
            <person name="Xiao Y."/>
        </authorList>
    </citation>
    <scope>NUCLEOTIDE SEQUENCE</scope>
    <source>
        <strain evidence="7">ATCC 31280</strain>
    </source>
</reference>
<evidence type="ECO:0000313" key="7">
    <source>
        <dbReference type="EMBL" id="QUF03750.1"/>
    </source>
</evidence>
<dbReference type="InterPro" id="IPR034505">
    <property type="entry name" value="Coproporphyrinogen-III_oxidase"/>
</dbReference>
<dbReference type="SMART" id="SM00729">
    <property type="entry name" value="Elp3"/>
    <property type="match status" value="1"/>
</dbReference>
<dbReference type="InterPro" id="IPR007197">
    <property type="entry name" value="rSAM"/>
</dbReference>
<keyword evidence="2" id="KW-0949">S-adenosyl-L-methionine</keyword>
<evidence type="ECO:0000256" key="3">
    <source>
        <dbReference type="ARBA" id="ARBA00022723"/>
    </source>
</evidence>
<evidence type="ECO:0000256" key="4">
    <source>
        <dbReference type="ARBA" id="ARBA00023004"/>
    </source>
</evidence>
<evidence type="ECO:0000256" key="2">
    <source>
        <dbReference type="ARBA" id="ARBA00022691"/>
    </source>
</evidence>
<evidence type="ECO:0000256" key="5">
    <source>
        <dbReference type="ARBA" id="ARBA00023014"/>
    </source>
</evidence>
<keyword evidence="5" id="KW-0411">Iron-sulfur</keyword>
<keyword evidence="3" id="KW-0479">Metal-binding</keyword>
<dbReference type="Gene3D" id="3.20.20.70">
    <property type="entry name" value="Aldolase class I"/>
    <property type="match status" value="1"/>
</dbReference>
<proteinExistence type="predicted"/>
<protein>
    <recommendedName>
        <fullName evidence="1">Heme chaperone HemW</fullName>
    </recommendedName>
</protein>
<evidence type="ECO:0000256" key="1">
    <source>
        <dbReference type="ARBA" id="ARBA00017228"/>
    </source>
</evidence>
<dbReference type="SFLD" id="SFLDS00029">
    <property type="entry name" value="Radical_SAM"/>
    <property type="match status" value="1"/>
</dbReference>
<dbReference type="SUPFAM" id="SSF102114">
    <property type="entry name" value="Radical SAM enzymes"/>
    <property type="match status" value="1"/>
</dbReference>
<dbReference type="GO" id="GO:0051539">
    <property type="term" value="F:4 iron, 4 sulfur cluster binding"/>
    <property type="evidence" value="ECO:0007669"/>
    <property type="project" value="TreeGrafter"/>
</dbReference>
<gene>
    <name evidence="7" type="ORF">KCV87_31015</name>
</gene>
<dbReference type="Pfam" id="PF04055">
    <property type="entry name" value="Radical_SAM"/>
    <property type="match status" value="1"/>
</dbReference>
<dbReference type="InterPro" id="IPR058240">
    <property type="entry name" value="rSAM_sf"/>
</dbReference>
<dbReference type="PROSITE" id="PS51918">
    <property type="entry name" value="RADICAL_SAM"/>
    <property type="match status" value="1"/>
</dbReference>
<dbReference type="GO" id="GO:0003824">
    <property type="term" value="F:catalytic activity"/>
    <property type="evidence" value="ECO:0007669"/>
    <property type="project" value="InterPro"/>
</dbReference>
<evidence type="ECO:0000313" key="8">
    <source>
        <dbReference type="Proteomes" id="UP000677152"/>
    </source>
</evidence>